<evidence type="ECO:0000313" key="3">
    <source>
        <dbReference type="Proteomes" id="UP000504636"/>
    </source>
</evidence>
<sequence length="271" mass="30464">MTPGLRESKWALGQPKRRTPAQQLNEDKDKSYRLLRRLYWKAEGLLCSWNRALDAIKRRSNEQHDHPHSTIIDFASVEDGAMVQSMFKVDFFEFYVLLERYIVLCLGILGVRVSRKDLNAAKGPYSGAAPTFGMHQFHANLLATLDEIECPLHAALGQQDVRIYLGRAKDYRNRWKDADELDGGPDATDGEGGRIALEDLKLGIMLKTILEGLEKASLVVKDRQPGHTGMLVLNGEGPGLQEVEYEAMDMDDAPWEAVGDAMDAMDAMDWE</sequence>
<gene>
    <name evidence="2 4" type="ORF">BDZ99DRAFT_211541</name>
</gene>
<reference evidence="2 4" key="1">
    <citation type="journal article" date="2020" name="Stud. Mycol.">
        <title>101 Dothideomycetes genomes: a test case for predicting lifestyles and emergence of pathogens.</title>
        <authorList>
            <person name="Haridas S."/>
            <person name="Albert R."/>
            <person name="Binder M."/>
            <person name="Bloem J."/>
            <person name="Labutti K."/>
            <person name="Salamov A."/>
            <person name="Andreopoulos B."/>
            <person name="Baker S."/>
            <person name="Barry K."/>
            <person name="Bills G."/>
            <person name="Bluhm B."/>
            <person name="Cannon C."/>
            <person name="Castanera R."/>
            <person name="Culley D."/>
            <person name="Daum C."/>
            <person name="Ezra D."/>
            <person name="Gonzalez J."/>
            <person name="Henrissat B."/>
            <person name="Kuo A."/>
            <person name="Liang C."/>
            <person name="Lipzen A."/>
            <person name="Lutzoni F."/>
            <person name="Magnuson J."/>
            <person name="Mondo S."/>
            <person name="Nolan M."/>
            <person name="Ohm R."/>
            <person name="Pangilinan J."/>
            <person name="Park H.-J."/>
            <person name="Ramirez L."/>
            <person name="Alfaro M."/>
            <person name="Sun H."/>
            <person name="Tritt A."/>
            <person name="Yoshinaga Y."/>
            <person name="Zwiers L.-H."/>
            <person name="Turgeon B."/>
            <person name="Goodwin S."/>
            <person name="Spatafora J."/>
            <person name="Crous P."/>
            <person name="Grigoriev I."/>
        </authorList>
    </citation>
    <scope>NUCLEOTIDE SEQUENCE</scope>
    <source>
        <strain evidence="2 4">CBS 304.34</strain>
    </source>
</reference>
<keyword evidence="3" id="KW-1185">Reference proteome</keyword>
<feature type="region of interest" description="Disordered" evidence="1">
    <location>
        <begin position="1"/>
        <end position="25"/>
    </location>
</feature>
<proteinExistence type="predicted"/>
<evidence type="ECO:0000313" key="2">
    <source>
        <dbReference type="EMBL" id="KAF2801934.1"/>
    </source>
</evidence>
<dbReference type="Proteomes" id="UP000504636">
    <property type="component" value="Unplaced"/>
</dbReference>
<accession>A0A6A6Y1P4</accession>
<dbReference type="OrthoDB" id="3858188at2759"/>
<reference evidence="4" key="2">
    <citation type="submission" date="2020-04" db="EMBL/GenBank/DDBJ databases">
        <authorList>
            <consortium name="NCBI Genome Project"/>
        </authorList>
    </citation>
    <scope>NUCLEOTIDE SEQUENCE</scope>
    <source>
        <strain evidence="4">CBS 304.34</strain>
    </source>
</reference>
<dbReference type="RefSeq" id="XP_033568898.1">
    <property type="nucleotide sequence ID" value="XM_033713348.1"/>
</dbReference>
<evidence type="ECO:0000313" key="4">
    <source>
        <dbReference type="RefSeq" id="XP_033568898.1"/>
    </source>
</evidence>
<name>A0A6A6Y1P4_9PEZI</name>
<protein>
    <submittedName>
        <fullName evidence="2 4">Uncharacterized protein</fullName>
    </submittedName>
</protein>
<dbReference type="AlphaFoldDB" id="A0A6A6Y1P4"/>
<reference evidence="4" key="3">
    <citation type="submission" date="2025-04" db="UniProtKB">
        <authorList>
            <consortium name="RefSeq"/>
        </authorList>
    </citation>
    <scope>IDENTIFICATION</scope>
    <source>
        <strain evidence="4">CBS 304.34</strain>
    </source>
</reference>
<evidence type="ECO:0000256" key="1">
    <source>
        <dbReference type="SAM" id="MobiDB-lite"/>
    </source>
</evidence>
<dbReference type="EMBL" id="MU003726">
    <property type="protein sequence ID" value="KAF2801934.1"/>
    <property type="molecule type" value="Genomic_DNA"/>
</dbReference>
<dbReference type="GeneID" id="54454241"/>
<organism evidence="2">
    <name type="scientific">Mytilinidion resinicola</name>
    <dbReference type="NCBI Taxonomy" id="574789"/>
    <lineage>
        <taxon>Eukaryota</taxon>
        <taxon>Fungi</taxon>
        <taxon>Dikarya</taxon>
        <taxon>Ascomycota</taxon>
        <taxon>Pezizomycotina</taxon>
        <taxon>Dothideomycetes</taxon>
        <taxon>Pleosporomycetidae</taxon>
        <taxon>Mytilinidiales</taxon>
        <taxon>Mytilinidiaceae</taxon>
        <taxon>Mytilinidion</taxon>
    </lineage>
</organism>